<evidence type="ECO:0000313" key="1">
    <source>
        <dbReference type="EMBL" id="AUT75728.1"/>
    </source>
</evidence>
<organism evidence="1 2">
    <name type="scientific">Paraburkholderia hospita</name>
    <dbReference type="NCBI Taxonomy" id="169430"/>
    <lineage>
        <taxon>Bacteria</taxon>
        <taxon>Pseudomonadati</taxon>
        <taxon>Pseudomonadota</taxon>
        <taxon>Betaproteobacteria</taxon>
        <taxon>Burkholderiales</taxon>
        <taxon>Burkholderiaceae</taxon>
        <taxon>Paraburkholderia</taxon>
    </lineage>
</organism>
<protein>
    <recommendedName>
        <fullName evidence="3">PD-(D/E)XK nuclease superfamily protein</fullName>
    </recommendedName>
</protein>
<proteinExistence type="predicted"/>
<dbReference type="InterPro" id="IPR029470">
    <property type="entry name" value="PDDEXK_4"/>
</dbReference>
<evidence type="ECO:0008006" key="3">
    <source>
        <dbReference type="Google" id="ProtNLM"/>
    </source>
</evidence>
<name>A0AAN1MQF5_9BURK</name>
<dbReference type="EMBL" id="CP026108">
    <property type="protein sequence ID" value="AUT75728.1"/>
    <property type="molecule type" value="Genomic_DNA"/>
</dbReference>
<dbReference type="KEGG" id="phs:C2L64_46215"/>
<dbReference type="Proteomes" id="UP000236649">
    <property type="component" value="Chromosome 4"/>
</dbReference>
<evidence type="ECO:0000313" key="2">
    <source>
        <dbReference type="Proteomes" id="UP000236649"/>
    </source>
</evidence>
<sequence>MPDFADIKSLLDVLHDPLAVALRARWKAFNPFRVLKAEKRELRHTTTLAWLLDPRENHGLGDHFLRGFLKNVCEAAGDHTTLLSYETDNDAIVRVHSELQMQKMKRNRIIPEFEGDNDPDAHANGGGVRGKRRIDVLVEGQGWAVAIEAKIGAGEGDGQLDDYRRTIQAWAEESERKLLLVFLTIDEQELERDDWVNAQWSSSVAQPLRTVLNASGASAQLGDQQHAFLASYLDVLSDIAEDDDGFVRRNLTELATRHVTGLRFLKETLSSSSNLEAPQNANWIVLYERNKLLLDRLLQFVNREFEDRATFIRSQLVQLNLVPVRSDNSYLLFIASDWARRFPQIFEPSNPKQPRLRFEIYNNSNDASHVSVSLKVMHLGEERYGQEHYREKRVAMVRDIQNDKLVAQFPKLFTNGMARNLSPTVQALVTTRIACPINKPTEAEAQQFAQALDAFVTKTAQDIEPWLQRFAHSDDKPAA</sequence>
<gene>
    <name evidence="1" type="ORF">C2L64_46215</name>
</gene>
<dbReference type="AlphaFoldDB" id="A0AAN1MQF5"/>
<dbReference type="RefSeq" id="WP_103154034.1">
    <property type="nucleotide sequence ID" value="NZ_CP026108.1"/>
</dbReference>
<dbReference type="GeneID" id="55535681"/>
<reference evidence="1 2" key="1">
    <citation type="submission" date="2018-01" db="EMBL/GenBank/DDBJ databases">
        <title>Species boundaries and ecological features among Paraburkholderia terrae DSMZ17804T, P. hospita DSMZ17164T and P. caribensis DSMZ13236T.</title>
        <authorList>
            <person name="Pratama A.A."/>
        </authorList>
    </citation>
    <scope>NUCLEOTIDE SEQUENCE [LARGE SCALE GENOMIC DNA]</scope>
    <source>
        <strain evidence="1 2">DSM 17164</strain>
    </source>
</reference>
<accession>A0AAN1MQF5</accession>
<dbReference type="Pfam" id="PF14281">
    <property type="entry name" value="PDDEXK_4"/>
    <property type="match status" value="1"/>
</dbReference>